<dbReference type="FunFam" id="3.40.50.300:FF:000009">
    <property type="entry name" value="CTP synthase"/>
    <property type="match status" value="1"/>
</dbReference>
<dbReference type="GO" id="GO:0003883">
    <property type="term" value="F:CTP synthase activity"/>
    <property type="evidence" value="ECO:0007669"/>
    <property type="project" value="UniProtKB-EC"/>
</dbReference>
<comment type="catalytic activity">
    <reaction evidence="11">
        <text>UTP + L-glutamine + ATP + H2O = CTP + L-glutamate + ADP + phosphate + 2 H(+)</text>
        <dbReference type="Rhea" id="RHEA:26426"/>
        <dbReference type="ChEBI" id="CHEBI:15377"/>
        <dbReference type="ChEBI" id="CHEBI:15378"/>
        <dbReference type="ChEBI" id="CHEBI:29985"/>
        <dbReference type="ChEBI" id="CHEBI:30616"/>
        <dbReference type="ChEBI" id="CHEBI:37563"/>
        <dbReference type="ChEBI" id="CHEBI:43474"/>
        <dbReference type="ChEBI" id="CHEBI:46398"/>
        <dbReference type="ChEBI" id="CHEBI:58359"/>
        <dbReference type="ChEBI" id="CHEBI:456216"/>
        <dbReference type="EC" id="6.3.4.2"/>
    </reaction>
</comment>
<dbReference type="Proteomes" id="UP000034235">
    <property type="component" value="Unassembled WGS sequence"/>
</dbReference>
<dbReference type="Gene3D" id="3.40.50.300">
    <property type="entry name" value="P-loop containing nucleotide triphosphate hydrolases"/>
    <property type="match status" value="1"/>
</dbReference>
<evidence type="ECO:0000256" key="14">
    <source>
        <dbReference type="ARBA" id="ARBA00079941"/>
    </source>
</evidence>
<feature type="domain" description="Glutamine amidotransferase" evidence="16">
    <location>
        <begin position="305"/>
        <end position="530"/>
    </location>
</feature>
<protein>
    <recommendedName>
        <fullName evidence="12">CTP synthase</fullName>
        <ecNumber evidence="3">6.3.4.2</ecNumber>
    </recommendedName>
    <alternativeName>
        <fullName evidence="14">Cytidine 5'-triphosphate synthase</fullName>
    </alternativeName>
    <alternativeName>
        <fullName evidence="15">Cytidine triphosphate synthetase</fullName>
    </alternativeName>
    <alternativeName>
        <fullName evidence="13">UTP--ammonia ligase</fullName>
    </alternativeName>
</protein>
<dbReference type="PANTHER" id="PTHR11550:SF0">
    <property type="entry name" value="CTP SYNTHASE-RELATED"/>
    <property type="match status" value="1"/>
</dbReference>
<organism evidence="18 19">
    <name type="scientific">Candidatus Daviesbacteria bacterium GW2011_GWA2_38_24</name>
    <dbReference type="NCBI Taxonomy" id="1618422"/>
    <lineage>
        <taxon>Bacteria</taxon>
        <taxon>Candidatus Daviesiibacteriota</taxon>
    </lineage>
</organism>
<evidence type="ECO:0000256" key="4">
    <source>
        <dbReference type="ARBA" id="ARBA00022598"/>
    </source>
</evidence>
<evidence type="ECO:0000313" key="19">
    <source>
        <dbReference type="Proteomes" id="UP000034235"/>
    </source>
</evidence>
<comment type="similarity">
    <text evidence="2">Belongs to the CTP synthase family.</text>
</comment>
<dbReference type="AlphaFoldDB" id="A0A0G0JH09"/>
<evidence type="ECO:0000256" key="7">
    <source>
        <dbReference type="ARBA" id="ARBA00022840"/>
    </source>
</evidence>
<dbReference type="SUPFAM" id="SSF52540">
    <property type="entry name" value="P-loop containing nucleoside triphosphate hydrolases"/>
    <property type="match status" value="1"/>
</dbReference>
<evidence type="ECO:0000256" key="11">
    <source>
        <dbReference type="ARBA" id="ARBA00047781"/>
    </source>
</evidence>
<evidence type="ECO:0000256" key="13">
    <source>
        <dbReference type="ARBA" id="ARBA00075170"/>
    </source>
</evidence>
<dbReference type="InterPro" id="IPR017926">
    <property type="entry name" value="GATASE"/>
</dbReference>
<evidence type="ECO:0000256" key="1">
    <source>
        <dbReference type="ARBA" id="ARBA00005171"/>
    </source>
</evidence>
<keyword evidence="8" id="KW-0460">Magnesium</keyword>
<dbReference type="EC" id="6.3.4.2" evidence="3"/>
<dbReference type="InterPro" id="IPR027417">
    <property type="entry name" value="P-loop_NTPase"/>
</dbReference>
<evidence type="ECO:0000259" key="17">
    <source>
        <dbReference type="Pfam" id="PF06418"/>
    </source>
</evidence>
<dbReference type="NCBIfam" id="TIGR00337">
    <property type="entry name" value="PyrG"/>
    <property type="match status" value="1"/>
</dbReference>
<keyword evidence="6" id="KW-0547">Nucleotide-binding</keyword>
<keyword evidence="5" id="KW-0479">Metal-binding</keyword>
<proteinExistence type="inferred from homology"/>
<dbReference type="UniPathway" id="UPA00159">
    <property type="reaction ID" value="UER00277"/>
</dbReference>
<dbReference type="SUPFAM" id="SSF52317">
    <property type="entry name" value="Class I glutamine amidotransferase-like"/>
    <property type="match status" value="1"/>
</dbReference>
<dbReference type="CDD" id="cd01746">
    <property type="entry name" value="GATase1_CTP_Synthase"/>
    <property type="match status" value="1"/>
</dbReference>
<comment type="pathway">
    <text evidence="1">Pyrimidine metabolism; CTP biosynthesis via de novo pathway; CTP from UDP: step 2/2.</text>
</comment>
<dbReference type="GO" id="GO:0044210">
    <property type="term" value="P:'de novo' CTP biosynthetic process"/>
    <property type="evidence" value="ECO:0007669"/>
    <property type="project" value="UniProtKB-UniPathway"/>
</dbReference>
<dbReference type="PATRIC" id="fig|1618422.5.peg.969"/>
<dbReference type="FunFam" id="3.40.50.880:FF:000002">
    <property type="entry name" value="CTP synthase"/>
    <property type="match status" value="1"/>
</dbReference>
<dbReference type="GO" id="GO:0005524">
    <property type="term" value="F:ATP binding"/>
    <property type="evidence" value="ECO:0007669"/>
    <property type="project" value="UniProtKB-KW"/>
</dbReference>
<evidence type="ECO:0000256" key="9">
    <source>
        <dbReference type="ARBA" id="ARBA00022962"/>
    </source>
</evidence>
<sequence length="550" mass="61336">MKYIFVSGGVISGIGKGIATASISLLLKSAGIKVVPMKFDPYLNIDAGTMNPIEHGEVFVLDDGAETDQDLGHYERFLNESLNNTSIATQGSIYWTVLQKERNLEYGGTNVDVLTHITEEIMNRISAAGRSKNAEVTLIEIGGTAGEYQNVLFLEANRLLKLKKPSDVIHVHITYLPIPASIGEMKSKPAQMSVRDLNAVGIQPDIILARAERRLDQSRIKKLAMSTGLEPEDIISAPDVTNIYEVPVNFDDEGLTNRILGKLGLKRKHKDLVEWREFVKRVNTAEKVLKVAIVGKYFSTGDFTLTDSYISVIEALKHAAFTEGFKPEIAWVDAGRVLESPDNLKKYQGIIVPGGFGSRDIEGKIAAIKFARENKIPYFGLCYGMQLACVEFARHVLGLREANTTEINEKTPDPIIHIMPDQQKKLLAKDYGGTMRLGAWDCVLEKGSLVKKLYAKEKISERHRHRYEFNNLYRKVFLKNGMVISGTSPDGKLVEIVEFPEHPFFVGTQFHPELKSRPLSPHPLFMGFVKAASRKVQKAILVEKELVKVA</sequence>
<dbReference type="Gene3D" id="3.40.50.880">
    <property type="match status" value="1"/>
</dbReference>
<dbReference type="EMBL" id="LBUP01000007">
    <property type="protein sequence ID" value="KKQ66017.1"/>
    <property type="molecule type" value="Genomic_DNA"/>
</dbReference>
<keyword evidence="9" id="KW-0315">Glutamine amidotransferase</keyword>
<evidence type="ECO:0000256" key="15">
    <source>
        <dbReference type="ARBA" id="ARBA00083191"/>
    </source>
</evidence>
<keyword evidence="4" id="KW-0436">Ligase</keyword>
<evidence type="ECO:0000256" key="6">
    <source>
        <dbReference type="ARBA" id="ARBA00022741"/>
    </source>
</evidence>
<dbReference type="GO" id="GO:0005829">
    <property type="term" value="C:cytosol"/>
    <property type="evidence" value="ECO:0007669"/>
    <property type="project" value="TreeGrafter"/>
</dbReference>
<comment type="caution">
    <text evidence="18">The sequence shown here is derived from an EMBL/GenBank/DDBJ whole genome shotgun (WGS) entry which is preliminary data.</text>
</comment>
<dbReference type="InterPro" id="IPR004468">
    <property type="entry name" value="CTP_synthase"/>
</dbReference>
<evidence type="ECO:0000256" key="3">
    <source>
        <dbReference type="ARBA" id="ARBA00012291"/>
    </source>
</evidence>
<keyword evidence="7" id="KW-0067">ATP-binding</keyword>
<feature type="domain" description="CTP synthase N-terminal" evidence="17">
    <location>
        <begin position="2"/>
        <end position="265"/>
    </location>
</feature>
<dbReference type="Pfam" id="PF06418">
    <property type="entry name" value="CTP_synth_N"/>
    <property type="match status" value="1"/>
</dbReference>
<dbReference type="PANTHER" id="PTHR11550">
    <property type="entry name" value="CTP SYNTHASE"/>
    <property type="match status" value="1"/>
</dbReference>
<evidence type="ECO:0000313" key="18">
    <source>
        <dbReference type="EMBL" id="KKQ66017.1"/>
    </source>
</evidence>
<dbReference type="GO" id="GO:0019856">
    <property type="term" value="P:pyrimidine nucleobase biosynthetic process"/>
    <property type="evidence" value="ECO:0007669"/>
    <property type="project" value="TreeGrafter"/>
</dbReference>
<dbReference type="InterPro" id="IPR017456">
    <property type="entry name" value="CTP_synthase_N"/>
</dbReference>
<gene>
    <name evidence="18" type="ORF">US86_C0007G0062</name>
</gene>
<dbReference type="GO" id="GO:0042802">
    <property type="term" value="F:identical protein binding"/>
    <property type="evidence" value="ECO:0007669"/>
    <property type="project" value="TreeGrafter"/>
</dbReference>
<dbReference type="InterPro" id="IPR029062">
    <property type="entry name" value="Class_I_gatase-like"/>
</dbReference>
<evidence type="ECO:0000256" key="10">
    <source>
        <dbReference type="ARBA" id="ARBA00022975"/>
    </source>
</evidence>
<evidence type="ECO:0000256" key="12">
    <source>
        <dbReference type="ARBA" id="ARBA00070745"/>
    </source>
</evidence>
<dbReference type="Pfam" id="PF00117">
    <property type="entry name" value="GATase"/>
    <property type="match status" value="1"/>
</dbReference>
<evidence type="ECO:0000256" key="5">
    <source>
        <dbReference type="ARBA" id="ARBA00022723"/>
    </source>
</evidence>
<dbReference type="InterPro" id="IPR033828">
    <property type="entry name" value="GATase1_CTP_Synthase"/>
</dbReference>
<name>A0A0G0JH09_9BACT</name>
<reference evidence="18 19" key="1">
    <citation type="journal article" date="2015" name="Nature">
        <title>rRNA introns, odd ribosomes, and small enigmatic genomes across a large radiation of phyla.</title>
        <authorList>
            <person name="Brown C.T."/>
            <person name="Hug L.A."/>
            <person name="Thomas B.C."/>
            <person name="Sharon I."/>
            <person name="Castelle C.J."/>
            <person name="Singh A."/>
            <person name="Wilkins M.J."/>
            <person name="Williams K.H."/>
            <person name="Banfield J.F."/>
        </authorList>
    </citation>
    <scope>NUCLEOTIDE SEQUENCE [LARGE SCALE GENOMIC DNA]</scope>
</reference>
<accession>A0A0G0JH09</accession>
<dbReference type="GO" id="GO:0046872">
    <property type="term" value="F:metal ion binding"/>
    <property type="evidence" value="ECO:0007669"/>
    <property type="project" value="UniProtKB-KW"/>
</dbReference>
<evidence type="ECO:0000259" key="16">
    <source>
        <dbReference type="Pfam" id="PF00117"/>
    </source>
</evidence>
<dbReference type="NCBIfam" id="NF003792">
    <property type="entry name" value="PRK05380.1"/>
    <property type="match status" value="1"/>
</dbReference>
<dbReference type="PROSITE" id="PS51273">
    <property type="entry name" value="GATASE_TYPE_1"/>
    <property type="match status" value="1"/>
</dbReference>
<keyword evidence="10" id="KW-0665">Pyrimidine biosynthesis</keyword>
<dbReference type="GO" id="GO:0097268">
    <property type="term" value="C:cytoophidium"/>
    <property type="evidence" value="ECO:0007669"/>
    <property type="project" value="UniProtKB-ARBA"/>
</dbReference>
<evidence type="ECO:0000256" key="2">
    <source>
        <dbReference type="ARBA" id="ARBA00007533"/>
    </source>
</evidence>
<evidence type="ECO:0000256" key="8">
    <source>
        <dbReference type="ARBA" id="ARBA00022842"/>
    </source>
</evidence>